<evidence type="ECO:0000313" key="1">
    <source>
        <dbReference type="EMBL" id="QDH47128.1"/>
    </source>
</evidence>
<accession>A0A514A1H3</accession>
<proteinExistence type="predicted"/>
<name>A0A514A1H3_9CAUD</name>
<dbReference type="Proteomes" id="UP000318420">
    <property type="component" value="Segment"/>
</dbReference>
<dbReference type="EMBL" id="MK838116">
    <property type="protein sequence ID" value="QDH47128.1"/>
    <property type="molecule type" value="Genomic_DNA"/>
</dbReference>
<evidence type="ECO:0000313" key="2">
    <source>
        <dbReference type="Proteomes" id="UP000318420"/>
    </source>
</evidence>
<sequence length="226" mass="26463">MVIKEEIRKTAEEIIAGQQQLNRYNEYYETFLSEARCKKGIMDFLSTLFDKETTDEFVQYPYGRAREEMVLKLTTGKSAANSMLCRRLIMDVGVESRGFQALEEARKTLLNQVADYIVQTFEKLNKSELTDVHERHVYLRRAIAKLVRLFYTAPLAAITMDQWSEVEPSEHTKYLTTTIEEMVDRIRPTRTDGWCSVWFAENGLDNTNVIRSIISYLDYLDTFDQY</sequence>
<protein>
    <submittedName>
        <fullName evidence="1">Uncharacterized protein</fullName>
    </submittedName>
</protein>
<keyword evidence="2" id="KW-1185">Reference proteome</keyword>
<organism evidence="1 2">
    <name type="scientific">Aeromonas phage LAh10</name>
    <dbReference type="NCBI Taxonomy" id="2591025"/>
    <lineage>
        <taxon>Viruses</taxon>
        <taxon>Duplodnaviria</taxon>
        <taxon>Heunggongvirae</taxon>
        <taxon>Uroviricota</taxon>
        <taxon>Caudoviricetes</taxon>
        <taxon>Chimalliviridae</taxon>
        <taxon>Ludhianavirus</taxon>
        <taxon>Ludhianavirus LAh10</taxon>
    </lineage>
</organism>
<gene>
    <name evidence="1" type="ORF">LAh10_13</name>
</gene>
<reference evidence="1 2" key="1">
    <citation type="submission" date="2019-04" db="EMBL/GenBank/DDBJ databases">
        <title>Novel bacteriophages capable of disrupting biofilms from clinical strains of Aeromonas hydrophila with intrinsic antibiotic resistance.</title>
        <authorList>
            <person name="Kabwe M."/>
            <person name="Brown T.L."/>
            <person name="Speirs L."/>
            <person name="Ku H."/>
            <person name="Leach M."/>
            <person name="Chan H.T."/>
            <person name="Petrovski S."/>
            <person name="Lock P."/>
            <person name="Tucci J."/>
        </authorList>
    </citation>
    <scope>NUCLEOTIDE SEQUENCE [LARGE SCALE GENOMIC DNA]</scope>
</reference>